<dbReference type="PANTHER" id="PTHR30528:SF0">
    <property type="entry name" value="CYTOPLASMIC PROTEIN"/>
    <property type="match status" value="1"/>
</dbReference>
<keyword evidence="2" id="KW-1185">Reference proteome</keyword>
<reference evidence="2" key="1">
    <citation type="journal article" date="2019" name="Int. J. Syst. Evol. Microbiol.">
        <title>The Global Catalogue of Microorganisms (GCM) 10K type strain sequencing project: providing services to taxonomists for standard genome sequencing and annotation.</title>
        <authorList>
            <consortium name="The Broad Institute Genomics Platform"/>
            <consortium name="The Broad Institute Genome Sequencing Center for Infectious Disease"/>
            <person name="Wu L."/>
            <person name="Ma J."/>
        </authorList>
    </citation>
    <scope>NUCLEOTIDE SEQUENCE [LARGE SCALE GENOMIC DNA]</scope>
    <source>
        <strain evidence="2">CCUG 56698</strain>
    </source>
</reference>
<dbReference type="EMBL" id="JBHTEF010000001">
    <property type="protein sequence ID" value="MFC7579711.1"/>
    <property type="molecule type" value="Genomic_DNA"/>
</dbReference>
<dbReference type="Pfam" id="PF06224">
    <property type="entry name" value="AlkZ-like"/>
    <property type="match status" value="1"/>
</dbReference>
<accession>A0ABW2SIL1</accession>
<protein>
    <submittedName>
        <fullName evidence="1">DNA glycosylase AlkZ-like family protein</fullName>
    </submittedName>
</protein>
<comment type="caution">
    <text evidence="1">The sequence shown here is derived from an EMBL/GenBank/DDBJ whole genome shotgun (WGS) entry which is preliminary data.</text>
</comment>
<organism evidence="1 2">
    <name type="scientific">Schaalia naturae</name>
    <dbReference type="NCBI Taxonomy" id="635203"/>
    <lineage>
        <taxon>Bacteria</taxon>
        <taxon>Bacillati</taxon>
        <taxon>Actinomycetota</taxon>
        <taxon>Actinomycetes</taxon>
        <taxon>Actinomycetales</taxon>
        <taxon>Actinomycetaceae</taxon>
        <taxon>Schaalia</taxon>
    </lineage>
</organism>
<dbReference type="RefSeq" id="WP_380971155.1">
    <property type="nucleotide sequence ID" value="NZ_JBHTEF010000001.1"/>
</dbReference>
<dbReference type="InterPro" id="IPR009351">
    <property type="entry name" value="AlkZ-like"/>
</dbReference>
<gene>
    <name evidence="1" type="ORF">ACFQWG_00480</name>
</gene>
<evidence type="ECO:0000313" key="1">
    <source>
        <dbReference type="EMBL" id="MFC7579711.1"/>
    </source>
</evidence>
<dbReference type="PANTHER" id="PTHR30528">
    <property type="entry name" value="CYTOPLASMIC PROTEIN"/>
    <property type="match status" value="1"/>
</dbReference>
<name>A0ABW2SIL1_9ACTO</name>
<proteinExistence type="predicted"/>
<sequence>MSYTCSIDQARGLALAGAGLAASRPPRARSHAEARRRALAAVESLGYVQIDSVNVMARAQDMVLFSRIGAVPRDILTTPTPPGGDLVEHWAHEASVLTPAIARLTCVFPRSGLWGSRVRYREHADWEACRSRVLRLLSDQPATALTVADQIAPGDREGRRLAESCVRDAFASGELVGIGRTRTFQRLLARPELLWPDLWDRDAAPGPADAARELTRIALRGLGIARTSTVADWFRLPASVVQEALASLEAQGLARRVEVAGTSSRPDDPWWVPVPSALDEGAQPPRPRAPATAAGLLAEDSPWRGRTRLLSPFDPLVAHRPRLFDLFGVHYRIGIYTPAPKRTYGYYDLLVLRGADIVGRIDLRADRAAGVLRVMGFWLEPGPDRSPVGQARALRGELARVARWQGLSDIAVGDAARGNGAAALARVL</sequence>
<dbReference type="Proteomes" id="UP001596527">
    <property type="component" value="Unassembled WGS sequence"/>
</dbReference>
<evidence type="ECO:0000313" key="2">
    <source>
        <dbReference type="Proteomes" id="UP001596527"/>
    </source>
</evidence>